<dbReference type="PANTHER" id="PTHR46082:SF11">
    <property type="entry name" value="AAA+ ATPASE DOMAIN-CONTAINING PROTEIN-RELATED"/>
    <property type="match status" value="1"/>
</dbReference>
<dbReference type="Pfam" id="PF22939">
    <property type="entry name" value="WHD_GPIID"/>
    <property type="match status" value="1"/>
</dbReference>
<feature type="repeat" description="ANK" evidence="1">
    <location>
        <begin position="1384"/>
        <end position="1416"/>
    </location>
</feature>
<dbReference type="GeneID" id="29990244"/>
<evidence type="ECO:0000256" key="2">
    <source>
        <dbReference type="SAM" id="MobiDB-lite"/>
    </source>
</evidence>
<dbReference type="InterPro" id="IPR002110">
    <property type="entry name" value="Ankyrin_rpt"/>
</dbReference>
<feature type="repeat" description="ANK" evidence="1">
    <location>
        <begin position="1252"/>
        <end position="1284"/>
    </location>
</feature>
<dbReference type="PANTHER" id="PTHR46082">
    <property type="entry name" value="ATP/GTP-BINDING PROTEIN-RELATED"/>
    <property type="match status" value="1"/>
</dbReference>
<dbReference type="EMBL" id="JPDN02000060">
    <property type="protein sequence ID" value="PON20791.1"/>
    <property type="molecule type" value="Genomic_DNA"/>
</dbReference>
<dbReference type="Gene3D" id="1.25.40.20">
    <property type="entry name" value="Ankyrin repeat-containing domain"/>
    <property type="match status" value="3"/>
</dbReference>
<dbReference type="Pfam" id="PF12796">
    <property type="entry name" value="Ank_2"/>
    <property type="match status" value="2"/>
</dbReference>
<protein>
    <recommendedName>
        <fullName evidence="3">GPI inositol-deacylase winged helix domain-containing protein</fullName>
    </recommendedName>
</protein>
<dbReference type="InterPro" id="IPR054471">
    <property type="entry name" value="GPIID_WHD"/>
</dbReference>
<feature type="repeat" description="ANK" evidence="1">
    <location>
        <begin position="1351"/>
        <end position="1383"/>
    </location>
</feature>
<evidence type="ECO:0000259" key="3">
    <source>
        <dbReference type="Pfam" id="PF22939"/>
    </source>
</evidence>
<dbReference type="SMART" id="SM00248">
    <property type="entry name" value="ANK"/>
    <property type="match status" value="6"/>
</dbReference>
<dbReference type="InterPro" id="IPR036770">
    <property type="entry name" value="Ankyrin_rpt-contain_sf"/>
</dbReference>
<dbReference type="PRINTS" id="PR01415">
    <property type="entry name" value="ANKYRIN"/>
</dbReference>
<reference evidence="4 5" key="1">
    <citation type="journal article" date="2016" name="Genome Announc.">
        <title>Draft Whole-Genome Sequence of Trichoderma gamsii T6085, a Promising Biocontrol Agent of Fusarium Head Blight on Wheat.</title>
        <authorList>
            <person name="Baroncelli R."/>
            <person name="Zapparata A."/>
            <person name="Piaggeschi G."/>
            <person name="Sarrocco S."/>
            <person name="Vannacci G."/>
        </authorList>
    </citation>
    <scope>NUCLEOTIDE SEQUENCE [LARGE SCALE GENOMIC DNA]</scope>
    <source>
        <strain evidence="4 5">T6085</strain>
    </source>
</reference>
<dbReference type="SUPFAM" id="SSF48403">
    <property type="entry name" value="Ankyrin repeat"/>
    <property type="match status" value="1"/>
</dbReference>
<dbReference type="InterPro" id="IPR035994">
    <property type="entry name" value="Nucleoside_phosphorylase_sf"/>
</dbReference>
<accession>A0A2P4Z968</accession>
<dbReference type="SUPFAM" id="SSF53167">
    <property type="entry name" value="Purine and uridine phosphorylases"/>
    <property type="match status" value="1"/>
</dbReference>
<sequence>MADSSQIKKMQEGFVVHESSQPIFDAAQLCTKHFEDYFKAADGAKGDNYLEMEEQWGRFNQWAAYIGAFAVPRASLDARLTPHIEIKDMVLELLDMMQDNFVWVNSVDNAEEISESSVGLPAIKAAIDRLLILSANIRRSARHSDRLKQNSRSDQHESLYLLLVQKRFPGARESLCSQLGSSIHTRGISLQYMQEHNKKLAYHRKDTDDLEVTGGEHEERITAPAVSHLKKDMVPKRHERKVARGPETLHSAVSPSAVERIKQTTRYPSSTIISRGSTIQDAQLNEYDNPPKPKQRDRNRSQPCAICAEPLNPHSLTTLAWSTHVDQDIEPYICISEDCIEPPQYFISVQSWMDHMQVRHSKNWSKKIHTERWYCDVNHSEPGKDQPEFDTKSKFLNHLITDHGDKLTNSQIMGRIRRNRRVATRDDPFACPLCNSVPSDVEKRRTEEPYELLWKHIARHLKSLAFLSLSYVEKAEEAPEDIRNSIAFSEEKSDGDGASLSTRPIIDHSDCADPIQDFTLEWSSFEAESKFTVAIPKDKLPTAHDDPSYSFTKNAREWEFWYPLSLNRKKIGPPEYEGHDKDKTLRPFFREVPLSFSTKGQYTVGWICGLSTEFVAAQAFLDDSHPPPEDLSPSDNNTYKLGRIGRHNVVIAVLPNGEYGLSSATGVAKDLLRSFPNIRIGLMVGIGGGAPSAKHDIRLGDVVVAVSNGQGAVVQYDFGKLIQGEDFSELGYLNQAPVLLRTAVNSLKAEYERDVEGSRIQKAIDNVLANRPRLRRNYQRPDESSDRLYQSLVIHPPEGEVDCFTACGNDPSTLVERHKRGDDDDNPAIHYGLIASANTLMKDALVRDSLIARKNILCFEMEAAGLMNYFPCLVVRGICDYSDSHKNKAWQGYAAMAAAAYAKDLLHQIAPSRIEGETKLSEAVFGLHDIVEEHRNIAKEQLQMHKDLATKKFSDEERECHRAFRLTSDSKDATTYLWVYLIFEHLEELDFKKTQKGVESTIAMLPSSINEAYERILNRSKERQTVQKALSIVLAANRPLTLAEMNVAMNLIETSQNTYELDLEDVESFKSRIRSRCGLFITIHHNRVYFIHETAREFLLAERTSLAAELPLSRGWQRSISLRHAHSTLAELCVIYLDLFNSNEEFQKDIEEIRVRNGNLLGFLDYAAENWIAHFNEADIGYNAAVLPLAMRICDPRLKSRSLWFRILQKNIYLEGLSENATELTLASFFGLNAIAKQCLEKRANIEATDETGRTPLSLAASKGHDAIVKLLLEKGADIEARDIKGRTPLWRAASVGHESIVKMLLGKGAGIQATDRGGRTPLQQAASEGYEEIVGILLKKGADINAADNEGRTPLLWAAFRGHKGVVKMLLDEGADVNATDHEGKTPLSQAASYEREEIVEILREKEAELEAERRHSP</sequence>
<proteinExistence type="predicted"/>
<dbReference type="InterPro" id="IPR053137">
    <property type="entry name" value="NLR-like"/>
</dbReference>
<feature type="domain" description="GPI inositol-deacylase winged helix" evidence="3">
    <location>
        <begin position="1013"/>
        <end position="1109"/>
    </location>
</feature>
<feature type="repeat" description="ANK" evidence="1">
    <location>
        <begin position="1318"/>
        <end position="1350"/>
    </location>
</feature>
<feature type="region of interest" description="Disordered" evidence="2">
    <location>
        <begin position="249"/>
        <end position="300"/>
    </location>
</feature>
<dbReference type="PROSITE" id="PS50297">
    <property type="entry name" value="ANK_REP_REGION"/>
    <property type="match status" value="4"/>
</dbReference>
<keyword evidence="1" id="KW-0040">ANK repeat</keyword>
<organism evidence="4 5">
    <name type="scientific">Trichoderma gamsii</name>
    <dbReference type="NCBI Taxonomy" id="398673"/>
    <lineage>
        <taxon>Eukaryota</taxon>
        <taxon>Fungi</taxon>
        <taxon>Dikarya</taxon>
        <taxon>Ascomycota</taxon>
        <taxon>Pezizomycotina</taxon>
        <taxon>Sordariomycetes</taxon>
        <taxon>Hypocreomycetidae</taxon>
        <taxon>Hypocreales</taxon>
        <taxon>Hypocreaceae</taxon>
        <taxon>Trichoderma</taxon>
    </lineage>
</organism>
<dbReference type="RefSeq" id="XP_018656656.1">
    <property type="nucleotide sequence ID" value="XM_018810161.1"/>
</dbReference>
<dbReference type="GO" id="GO:0003824">
    <property type="term" value="F:catalytic activity"/>
    <property type="evidence" value="ECO:0007669"/>
    <property type="project" value="InterPro"/>
</dbReference>
<feature type="compositionally biased region" description="Polar residues" evidence="2">
    <location>
        <begin position="264"/>
        <end position="283"/>
    </location>
</feature>
<dbReference type="GO" id="GO:0009116">
    <property type="term" value="P:nucleoside metabolic process"/>
    <property type="evidence" value="ECO:0007669"/>
    <property type="project" value="InterPro"/>
</dbReference>
<name>A0A2P4Z968_9HYPO</name>
<feature type="compositionally biased region" description="Basic and acidic residues" evidence="2">
    <location>
        <begin position="289"/>
        <end position="300"/>
    </location>
</feature>
<evidence type="ECO:0000313" key="4">
    <source>
        <dbReference type="EMBL" id="PON20791.1"/>
    </source>
</evidence>
<dbReference type="Gene3D" id="3.40.50.1580">
    <property type="entry name" value="Nucleoside phosphorylase domain"/>
    <property type="match status" value="1"/>
</dbReference>
<feature type="repeat" description="ANK" evidence="1">
    <location>
        <begin position="1285"/>
        <end position="1317"/>
    </location>
</feature>
<evidence type="ECO:0000313" key="5">
    <source>
        <dbReference type="Proteomes" id="UP000054821"/>
    </source>
</evidence>
<keyword evidence="5" id="KW-1185">Reference proteome</keyword>
<gene>
    <name evidence="4" type="ORF">TGAM01_v210299</name>
</gene>
<dbReference type="Proteomes" id="UP000054821">
    <property type="component" value="Unassembled WGS sequence"/>
</dbReference>
<evidence type="ECO:0000256" key="1">
    <source>
        <dbReference type="PROSITE-ProRule" id="PRU00023"/>
    </source>
</evidence>
<comment type="caution">
    <text evidence="4">The sequence shown here is derived from an EMBL/GenBank/DDBJ whole genome shotgun (WGS) entry which is preliminary data.</text>
</comment>
<dbReference type="STRING" id="398673.A0A2P4Z968"/>
<dbReference type="PROSITE" id="PS50088">
    <property type="entry name" value="ANK_REPEAT"/>
    <property type="match status" value="5"/>
</dbReference>